<evidence type="ECO:0000313" key="2">
    <source>
        <dbReference type="Proteomes" id="UP000231501"/>
    </source>
</evidence>
<name>A0A2G9C8L6_9BURK</name>
<dbReference type="AlphaFoldDB" id="A0A2G9C8L6"/>
<protein>
    <submittedName>
        <fullName evidence="1">Uncharacterized protein</fullName>
    </submittedName>
</protein>
<evidence type="ECO:0000313" key="1">
    <source>
        <dbReference type="EMBL" id="PIM51889.1"/>
    </source>
</evidence>
<keyword evidence="2" id="KW-1185">Reference proteome</keyword>
<sequence length="67" mass="8050">MKVTDITRRALAIRRERRRLEAEGFRRHETDWEIHRGDRRGEVIVEVRISTCGLYVYTKLGRRPQQG</sequence>
<organism evidence="1 2">
    <name type="scientific">Roseateles chitinivorans</name>
    <dbReference type="NCBI Taxonomy" id="2917965"/>
    <lineage>
        <taxon>Bacteria</taxon>
        <taxon>Pseudomonadati</taxon>
        <taxon>Pseudomonadota</taxon>
        <taxon>Betaproteobacteria</taxon>
        <taxon>Burkholderiales</taxon>
        <taxon>Sphaerotilaceae</taxon>
        <taxon>Roseateles</taxon>
    </lineage>
</organism>
<proteinExistence type="predicted"/>
<accession>A0A2G9C8L6</accession>
<reference evidence="1 2" key="1">
    <citation type="submission" date="2017-11" db="EMBL/GenBank/DDBJ databases">
        <title>Draft genome sequence of Mitsuaria sp. HWN-4.</title>
        <authorList>
            <person name="Gundlapally S.R."/>
        </authorList>
    </citation>
    <scope>NUCLEOTIDE SEQUENCE [LARGE SCALE GENOMIC DNA]</scope>
    <source>
        <strain evidence="1 2">HWN-4</strain>
    </source>
</reference>
<dbReference type="RefSeq" id="WP_099862853.1">
    <property type="nucleotide sequence ID" value="NZ_PEOG01000050.1"/>
</dbReference>
<dbReference type="EMBL" id="PEOG01000050">
    <property type="protein sequence ID" value="PIM51889.1"/>
    <property type="molecule type" value="Genomic_DNA"/>
</dbReference>
<gene>
    <name evidence="1" type="ORF">CS062_17335</name>
</gene>
<dbReference type="Proteomes" id="UP000231501">
    <property type="component" value="Unassembled WGS sequence"/>
</dbReference>
<comment type="caution">
    <text evidence="1">The sequence shown here is derived from an EMBL/GenBank/DDBJ whole genome shotgun (WGS) entry which is preliminary data.</text>
</comment>